<reference evidence="1" key="1">
    <citation type="submission" date="2021-01" db="EMBL/GenBank/DDBJ databases">
        <authorList>
            <person name="Lovell J.T."/>
            <person name="Bentley N."/>
            <person name="Bhattarai G."/>
            <person name="Jenkins J.W."/>
            <person name="Sreedasyam A."/>
            <person name="Alarcon Y."/>
            <person name="Bock C."/>
            <person name="Boston L."/>
            <person name="Carlson J."/>
            <person name="Cervantes K."/>
            <person name="Clermont K."/>
            <person name="Krom N."/>
            <person name="Kubenka K."/>
            <person name="Mamidi S."/>
            <person name="Mattison C."/>
            <person name="Monteros M."/>
            <person name="Pisani C."/>
            <person name="Plott C."/>
            <person name="Rajasekar S."/>
            <person name="Rhein H.S."/>
            <person name="Rohla C."/>
            <person name="Song M."/>
            <person name="Hilaire R.S."/>
            <person name="Shu S."/>
            <person name="Wells L."/>
            <person name="Wang X."/>
            <person name="Webber J."/>
            <person name="Heerema R.J."/>
            <person name="Klein P."/>
            <person name="Conner P."/>
            <person name="Grauke L."/>
            <person name="Grimwood J."/>
            <person name="Schmutz J."/>
            <person name="Randall J.J."/>
        </authorList>
    </citation>
    <scope>NUCLEOTIDE SEQUENCE</scope>
    <source>
        <tissue evidence="1">Leaf</tissue>
    </source>
</reference>
<dbReference type="EMBL" id="CM031825">
    <property type="protein sequence ID" value="KAG6729565.1"/>
    <property type="molecule type" value="Genomic_DNA"/>
</dbReference>
<evidence type="ECO:0000313" key="1">
    <source>
        <dbReference type="EMBL" id="KAG6729565.1"/>
    </source>
</evidence>
<sequence length="82" mass="9025">MASTSSLTLSQALLARAISHHHHASNPSSSDRVVLDRVRGASVGIDLSERSQKRCWRLSYGRGFLERSSIFGFEEVPIALQS</sequence>
<gene>
    <name evidence="1" type="ORF">I3842_01G034800</name>
</gene>
<dbReference type="AlphaFoldDB" id="A0A922FZ85"/>
<protein>
    <submittedName>
        <fullName evidence="1">Uncharacterized protein</fullName>
    </submittedName>
</protein>
<organism evidence="1 2">
    <name type="scientific">Carya illinoinensis</name>
    <name type="common">Pecan</name>
    <dbReference type="NCBI Taxonomy" id="32201"/>
    <lineage>
        <taxon>Eukaryota</taxon>
        <taxon>Viridiplantae</taxon>
        <taxon>Streptophyta</taxon>
        <taxon>Embryophyta</taxon>
        <taxon>Tracheophyta</taxon>
        <taxon>Spermatophyta</taxon>
        <taxon>Magnoliopsida</taxon>
        <taxon>eudicotyledons</taxon>
        <taxon>Gunneridae</taxon>
        <taxon>Pentapetalae</taxon>
        <taxon>rosids</taxon>
        <taxon>fabids</taxon>
        <taxon>Fagales</taxon>
        <taxon>Juglandaceae</taxon>
        <taxon>Carya</taxon>
    </lineage>
</organism>
<accession>A0A922FZ85</accession>
<proteinExistence type="predicted"/>
<dbReference type="Proteomes" id="UP000811246">
    <property type="component" value="Chromosome 1"/>
</dbReference>
<name>A0A922FZ85_CARIL</name>
<evidence type="ECO:0000313" key="2">
    <source>
        <dbReference type="Proteomes" id="UP000811246"/>
    </source>
</evidence>
<comment type="caution">
    <text evidence="1">The sequence shown here is derived from an EMBL/GenBank/DDBJ whole genome shotgun (WGS) entry which is preliminary data.</text>
</comment>